<accession>A0A835YVW6</accession>
<comment type="caution">
    <text evidence="1">The sequence shown here is derived from an EMBL/GenBank/DDBJ whole genome shotgun (WGS) entry which is preliminary data.</text>
</comment>
<keyword evidence="2" id="KW-1185">Reference proteome</keyword>
<protein>
    <submittedName>
        <fullName evidence="1">Uncharacterized protein</fullName>
    </submittedName>
</protein>
<sequence length="368" mass="40290">MSTCMDITDAFVITTLEADIAHFTKQLQVARVELAGLQAAREDSVWADHYVLPGYSSLEYALELMHERLAAAEARARALEADSLPDAWAYALRVSRTVRAVYLRVMAEHYCADRHHVNRLFTTKIANAAASQAMIDYAMDSGVSAYRLGRADFVNAVAATVSVPLIEHAIEKGMPFSPAILAGLGAHLDVELLEQAQATLVFDHSDAHSLVMWYRVGLTAAAHGDDGTTLSWIARTTEFAGRAALMNAAALHGKLSTLQWLMGAGAQLFDPVPRGKTRPAMELLNYYKLEDMNGAVLTTPGRGESSECMAAPLDAAVYGGHRHIEGCPFEAEEIDYDSGLGFGHICRDGVWDCIERLQQLESEYQEER</sequence>
<dbReference type="Proteomes" id="UP000664859">
    <property type="component" value="Unassembled WGS sequence"/>
</dbReference>
<dbReference type="EMBL" id="JAFCMP010000246">
    <property type="protein sequence ID" value="KAG5182476.1"/>
    <property type="molecule type" value="Genomic_DNA"/>
</dbReference>
<organism evidence="1 2">
    <name type="scientific">Tribonema minus</name>
    <dbReference type="NCBI Taxonomy" id="303371"/>
    <lineage>
        <taxon>Eukaryota</taxon>
        <taxon>Sar</taxon>
        <taxon>Stramenopiles</taxon>
        <taxon>Ochrophyta</taxon>
        <taxon>PX clade</taxon>
        <taxon>Xanthophyceae</taxon>
        <taxon>Tribonematales</taxon>
        <taxon>Tribonemataceae</taxon>
        <taxon>Tribonema</taxon>
    </lineage>
</organism>
<name>A0A835YVW6_9STRA</name>
<gene>
    <name evidence="1" type="ORF">JKP88DRAFT_278138</name>
</gene>
<proteinExistence type="predicted"/>
<reference evidence="1" key="1">
    <citation type="submission" date="2021-02" db="EMBL/GenBank/DDBJ databases">
        <title>First Annotated Genome of the Yellow-green Alga Tribonema minus.</title>
        <authorList>
            <person name="Mahan K.M."/>
        </authorList>
    </citation>
    <scope>NUCLEOTIDE SEQUENCE</scope>
    <source>
        <strain evidence="1">UTEX B ZZ1240</strain>
    </source>
</reference>
<evidence type="ECO:0000313" key="2">
    <source>
        <dbReference type="Proteomes" id="UP000664859"/>
    </source>
</evidence>
<dbReference type="AlphaFoldDB" id="A0A835YVW6"/>
<evidence type="ECO:0000313" key="1">
    <source>
        <dbReference type="EMBL" id="KAG5182476.1"/>
    </source>
</evidence>